<keyword evidence="2" id="KW-0808">Transferase</keyword>
<dbReference type="PROSITE" id="PS51682">
    <property type="entry name" value="SAM_OMT_I"/>
    <property type="match status" value="1"/>
</dbReference>
<reference evidence="5" key="1">
    <citation type="submission" date="2023-08" db="EMBL/GenBank/DDBJ databases">
        <authorList>
            <person name="Alioto T."/>
            <person name="Alioto T."/>
            <person name="Gomez Garrido J."/>
        </authorList>
    </citation>
    <scope>NUCLEOTIDE SEQUENCE</scope>
</reference>
<dbReference type="GO" id="GO:0008171">
    <property type="term" value="F:O-methyltransferase activity"/>
    <property type="evidence" value="ECO:0007669"/>
    <property type="project" value="InterPro"/>
</dbReference>
<accession>A0AA36BQV8</accession>
<dbReference type="InterPro" id="IPR029063">
    <property type="entry name" value="SAM-dependent_MTases_sf"/>
</dbReference>
<organism evidence="5 6">
    <name type="scientific">Octopus vulgaris</name>
    <name type="common">Common octopus</name>
    <dbReference type="NCBI Taxonomy" id="6645"/>
    <lineage>
        <taxon>Eukaryota</taxon>
        <taxon>Metazoa</taxon>
        <taxon>Spiralia</taxon>
        <taxon>Lophotrochozoa</taxon>
        <taxon>Mollusca</taxon>
        <taxon>Cephalopoda</taxon>
        <taxon>Coleoidea</taxon>
        <taxon>Octopodiformes</taxon>
        <taxon>Octopoda</taxon>
        <taxon>Incirrata</taxon>
        <taxon>Octopodidae</taxon>
        <taxon>Octopus</taxon>
    </lineage>
</organism>
<evidence type="ECO:0000256" key="4">
    <source>
        <dbReference type="ARBA" id="ARBA00023453"/>
    </source>
</evidence>
<proteinExistence type="inferred from homology"/>
<keyword evidence="1 5" id="KW-0489">Methyltransferase</keyword>
<keyword evidence="3" id="KW-0949">S-adenosyl-L-methionine</keyword>
<dbReference type="SUPFAM" id="SSF53335">
    <property type="entry name" value="S-adenosyl-L-methionine-dependent methyltransferases"/>
    <property type="match status" value="1"/>
</dbReference>
<dbReference type="InterPro" id="IPR050362">
    <property type="entry name" value="Cation-dep_OMT"/>
</dbReference>
<evidence type="ECO:0000256" key="2">
    <source>
        <dbReference type="ARBA" id="ARBA00022679"/>
    </source>
</evidence>
<dbReference type="AlphaFoldDB" id="A0AA36BQV8"/>
<dbReference type="EMBL" id="OX597834">
    <property type="protein sequence ID" value="CAI9738464.1"/>
    <property type="molecule type" value="Genomic_DNA"/>
</dbReference>
<protein>
    <submittedName>
        <fullName evidence="5">Class I SAM-dependent methyltransferase</fullName>
    </submittedName>
</protein>
<dbReference type="PANTHER" id="PTHR10509:SF14">
    <property type="entry name" value="CAFFEOYL-COA O-METHYLTRANSFERASE 3-RELATED"/>
    <property type="match status" value="1"/>
</dbReference>
<dbReference type="Proteomes" id="UP001162480">
    <property type="component" value="Chromosome 21"/>
</dbReference>
<keyword evidence="6" id="KW-1185">Reference proteome</keyword>
<comment type="similarity">
    <text evidence="4">Belongs to the class I-like SAM-binding methyltransferase superfamily. Cation-dependent O-methyltransferase family.</text>
</comment>
<dbReference type="Pfam" id="PF01596">
    <property type="entry name" value="Methyltransf_3"/>
    <property type="match status" value="1"/>
</dbReference>
<dbReference type="PANTHER" id="PTHR10509">
    <property type="entry name" value="O-METHYLTRANSFERASE-RELATED"/>
    <property type="match status" value="1"/>
</dbReference>
<evidence type="ECO:0000256" key="3">
    <source>
        <dbReference type="ARBA" id="ARBA00022691"/>
    </source>
</evidence>
<evidence type="ECO:0000256" key="1">
    <source>
        <dbReference type="ARBA" id="ARBA00022603"/>
    </source>
</evidence>
<sequence length="267" mass="30208">MDNSLEGLNLHDPAVEELKLWYETTEDKETKERLLKILQMHIKRDCYSINLNTPVTPVRQEILQFTNTNNWELLAQQKVTQYRLSPNMASGEWAGQVLKMLVSMQKAKTVIEIGMFTGFASLSMAEALPADGQLFACDIEPYLEKSGRSFFDKSPHGKKITVKIGPALETLKTLAKEGVKADFIFIDADKSGYVDYFKSALDNNILAPRGTIAFDNIYWFGEPYLQKGCENTVMARVQKAIIDDPRVEQVLLPVRDGIALVRRVEDI</sequence>
<dbReference type="GO" id="GO:0008757">
    <property type="term" value="F:S-adenosylmethionine-dependent methyltransferase activity"/>
    <property type="evidence" value="ECO:0007669"/>
    <property type="project" value="TreeGrafter"/>
</dbReference>
<gene>
    <name evidence="5" type="ORF">OCTVUL_1B003075</name>
</gene>
<evidence type="ECO:0000313" key="6">
    <source>
        <dbReference type="Proteomes" id="UP001162480"/>
    </source>
</evidence>
<name>A0AA36BQV8_OCTVU</name>
<dbReference type="Gene3D" id="3.40.50.150">
    <property type="entry name" value="Vaccinia Virus protein VP39"/>
    <property type="match status" value="1"/>
</dbReference>
<dbReference type="InterPro" id="IPR002935">
    <property type="entry name" value="SAM_O-MeTrfase"/>
</dbReference>
<evidence type="ECO:0000313" key="5">
    <source>
        <dbReference type="EMBL" id="CAI9738464.1"/>
    </source>
</evidence>
<dbReference type="GO" id="GO:0032259">
    <property type="term" value="P:methylation"/>
    <property type="evidence" value="ECO:0007669"/>
    <property type="project" value="UniProtKB-KW"/>
</dbReference>